<proteinExistence type="predicted"/>
<reference evidence="2 3" key="1">
    <citation type="submission" date="2017-01" db="EMBL/GenBank/DDBJ databases">
        <authorList>
            <person name="Mah S.A."/>
            <person name="Swanson W.J."/>
            <person name="Moy G.W."/>
            <person name="Vacquier V.D."/>
        </authorList>
    </citation>
    <scope>NUCLEOTIDE SEQUENCE [LARGE SCALE GENOMIC DNA]</scope>
    <source>
        <strain evidence="2 3">DSM 29590</strain>
    </source>
</reference>
<evidence type="ECO:0000313" key="3">
    <source>
        <dbReference type="Proteomes" id="UP000186019"/>
    </source>
</evidence>
<dbReference type="Proteomes" id="UP000186019">
    <property type="component" value="Unassembled WGS sequence"/>
</dbReference>
<feature type="compositionally biased region" description="Basic and acidic residues" evidence="1">
    <location>
        <begin position="1"/>
        <end position="11"/>
    </location>
</feature>
<accession>A0A1N7HND3</accession>
<protein>
    <submittedName>
        <fullName evidence="2">Uncharacterized protein</fullName>
    </submittedName>
</protein>
<evidence type="ECO:0000256" key="1">
    <source>
        <dbReference type="SAM" id="MobiDB-lite"/>
    </source>
</evidence>
<sequence>MSVPARRDRPGPKPGEVQSMSLQGGRRKSPASLFILAAVTALAGPARGEVPPCEGTYEYFSGKSFANVAPGNALPDAGRIAQAYNNREGWVGQIIRKPQSEGLFEVEVNQCGREFVISQGGKSMVFLQSATNGTTYVAQNIDIEGGELTMRVLGHKNFVGKIEGVTHGFKYTFPVAMEPRDTSMPDLEGCHDDAVASSDTFAHEKTATRGFLAARGMTPRAEFAPGDYFRVLETDRDLAGASRDGSTRHIRFRMGRNNAILPEIGMREICLAEPGKLDPPRRLLSFKIFRVEKPDGYLVFAQEIDIETGKILGQAEGESIGREAAALQAAMTDAATALEANGTVIGHLSDGMMP</sequence>
<name>A0A1N7HND3_9RHOB</name>
<feature type="region of interest" description="Disordered" evidence="1">
    <location>
        <begin position="1"/>
        <end position="25"/>
    </location>
</feature>
<keyword evidence="3" id="KW-1185">Reference proteome</keyword>
<gene>
    <name evidence="2" type="ORF">SAMN05421666_3525</name>
</gene>
<dbReference type="EMBL" id="FTNV01000007">
    <property type="protein sequence ID" value="SIS26359.1"/>
    <property type="molecule type" value="Genomic_DNA"/>
</dbReference>
<organism evidence="2 3">
    <name type="scientific">Roseovarius nanhaiticus</name>
    <dbReference type="NCBI Taxonomy" id="573024"/>
    <lineage>
        <taxon>Bacteria</taxon>
        <taxon>Pseudomonadati</taxon>
        <taxon>Pseudomonadota</taxon>
        <taxon>Alphaproteobacteria</taxon>
        <taxon>Rhodobacterales</taxon>
        <taxon>Roseobacteraceae</taxon>
        <taxon>Roseovarius</taxon>
    </lineage>
</organism>
<evidence type="ECO:0000313" key="2">
    <source>
        <dbReference type="EMBL" id="SIS26359.1"/>
    </source>
</evidence>
<dbReference type="AlphaFoldDB" id="A0A1N7HND3"/>
<dbReference type="STRING" id="573024.SAMN05216208_0026"/>